<evidence type="ECO:0000313" key="3">
    <source>
        <dbReference type="Proteomes" id="UP000276133"/>
    </source>
</evidence>
<reference evidence="2 3" key="1">
    <citation type="journal article" date="2018" name="Sci. Rep.">
        <title>Genomic signatures of local adaptation to the degree of environmental predictability in rotifers.</title>
        <authorList>
            <person name="Franch-Gras L."/>
            <person name="Hahn C."/>
            <person name="Garcia-Roger E.M."/>
            <person name="Carmona M.J."/>
            <person name="Serra M."/>
            <person name="Gomez A."/>
        </authorList>
    </citation>
    <scope>NUCLEOTIDE SEQUENCE [LARGE SCALE GENOMIC DNA]</scope>
    <source>
        <strain evidence="2">HYR1</strain>
    </source>
</reference>
<evidence type="ECO:0000313" key="2">
    <source>
        <dbReference type="EMBL" id="RNA24611.1"/>
    </source>
</evidence>
<accession>A0A3M7RM55</accession>
<proteinExistence type="predicted"/>
<feature type="compositionally biased region" description="Basic residues" evidence="1">
    <location>
        <begin position="1"/>
        <end position="10"/>
    </location>
</feature>
<sequence>MVKRSKKAFRKKQEENKNKEEIRQMKKLNEIYSVNKRKFYKKVGYLRNEHVEPLVDIDVTRNEIFKLFNETEVKNLTLEKLAQNTNDEFIYRRRQTL</sequence>
<name>A0A3M7RM55_BRAPC</name>
<gene>
    <name evidence="2" type="ORF">BpHYR1_002658</name>
</gene>
<feature type="compositionally biased region" description="Basic and acidic residues" evidence="1">
    <location>
        <begin position="11"/>
        <end position="20"/>
    </location>
</feature>
<keyword evidence="3" id="KW-1185">Reference proteome</keyword>
<feature type="region of interest" description="Disordered" evidence="1">
    <location>
        <begin position="1"/>
        <end position="20"/>
    </location>
</feature>
<dbReference type="Proteomes" id="UP000276133">
    <property type="component" value="Unassembled WGS sequence"/>
</dbReference>
<dbReference type="AlphaFoldDB" id="A0A3M7RM55"/>
<dbReference type="EMBL" id="REGN01003090">
    <property type="protein sequence ID" value="RNA24611.1"/>
    <property type="molecule type" value="Genomic_DNA"/>
</dbReference>
<evidence type="ECO:0000256" key="1">
    <source>
        <dbReference type="SAM" id="MobiDB-lite"/>
    </source>
</evidence>
<comment type="caution">
    <text evidence="2">The sequence shown here is derived from an EMBL/GenBank/DDBJ whole genome shotgun (WGS) entry which is preliminary data.</text>
</comment>
<organism evidence="2 3">
    <name type="scientific">Brachionus plicatilis</name>
    <name type="common">Marine rotifer</name>
    <name type="synonym">Brachionus muelleri</name>
    <dbReference type="NCBI Taxonomy" id="10195"/>
    <lineage>
        <taxon>Eukaryota</taxon>
        <taxon>Metazoa</taxon>
        <taxon>Spiralia</taxon>
        <taxon>Gnathifera</taxon>
        <taxon>Rotifera</taxon>
        <taxon>Eurotatoria</taxon>
        <taxon>Monogononta</taxon>
        <taxon>Pseudotrocha</taxon>
        <taxon>Ploima</taxon>
        <taxon>Brachionidae</taxon>
        <taxon>Brachionus</taxon>
    </lineage>
</organism>
<protein>
    <submittedName>
        <fullName evidence="2">Uncharacterized protein</fullName>
    </submittedName>
</protein>